<comment type="caution">
    <text evidence="2">The sequence shown here is derived from an EMBL/GenBank/DDBJ whole genome shotgun (WGS) entry which is preliminary data.</text>
</comment>
<keyword evidence="3" id="KW-1185">Reference proteome</keyword>
<name>A0ABS2YAH6_POLSP</name>
<feature type="coiled-coil region" evidence="1">
    <location>
        <begin position="122"/>
        <end position="170"/>
    </location>
</feature>
<dbReference type="PANTHER" id="PTHR35352:SF1">
    <property type="entry name" value="COILED-COIL DOMAIN-CONTAINING PROTEIN 150"/>
    <property type="match status" value="1"/>
</dbReference>
<dbReference type="InterPro" id="IPR038807">
    <property type="entry name" value="CCDC150"/>
</dbReference>
<dbReference type="EMBL" id="JAAWVQ010127591">
    <property type="protein sequence ID" value="MBN3283469.1"/>
    <property type="molecule type" value="Genomic_DNA"/>
</dbReference>
<accession>A0ABS2YAH6</accession>
<evidence type="ECO:0000313" key="3">
    <source>
        <dbReference type="Proteomes" id="UP001166093"/>
    </source>
</evidence>
<organism evidence="2 3">
    <name type="scientific">Polyodon spathula</name>
    <name type="common">North American paddlefish</name>
    <name type="synonym">Squalus spathula</name>
    <dbReference type="NCBI Taxonomy" id="7913"/>
    <lineage>
        <taxon>Eukaryota</taxon>
        <taxon>Metazoa</taxon>
        <taxon>Chordata</taxon>
        <taxon>Craniata</taxon>
        <taxon>Vertebrata</taxon>
        <taxon>Euteleostomi</taxon>
        <taxon>Actinopterygii</taxon>
        <taxon>Chondrostei</taxon>
        <taxon>Acipenseriformes</taxon>
        <taxon>Polyodontidae</taxon>
        <taxon>Polyodon</taxon>
    </lineage>
</organism>
<gene>
    <name evidence="2" type="primary">Ccdc150</name>
    <name evidence="2" type="ORF">GTO93_0004574</name>
</gene>
<feature type="non-terminal residue" evidence="2">
    <location>
        <position position="1"/>
    </location>
</feature>
<sequence length="181" mass="20451">MSRPVISPVRVGATAPESFSVLQQRICVAEEQAEALIRDLGSLGVARDEILGSDPHPEPRRPVSPFHVRTAFVGEGEVLWKNYEALVSRVCRMESFIHTLKLTVFRLDTERELDPRHSAQLAEQLRAMQQEHVEELRAAQREVMRVRQQLSQLSQDKEAAVEEAQRLSSALEVATATKVWC</sequence>
<evidence type="ECO:0000256" key="1">
    <source>
        <dbReference type="SAM" id="Coils"/>
    </source>
</evidence>
<feature type="non-terminal residue" evidence="2">
    <location>
        <position position="181"/>
    </location>
</feature>
<keyword evidence="1" id="KW-0175">Coiled coil</keyword>
<dbReference type="PANTHER" id="PTHR35352">
    <property type="entry name" value="COILED-COIL DOMAIN-CONTAINING PROTEIN 150"/>
    <property type="match status" value="1"/>
</dbReference>
<protein>
    <submittedName>
        <fullName evidence="2">CC150 protein</fullName>
    </submittedName>
</protein>
<evidence type="ECO:0000313" key="2">
    <source>
        <dbReference type="EMBL" id="MBN3283469.1"/>
    </source>
</evidence>
<dbReference type="Proteomes" id="UP001166093">
    <property type="component" value="Unassembled WGS sequence"/>
</dbReference>
<proteinExistence type="predicted"/>
<reference evidence="2" key="1">
    <citation type="journal article" date="2021" name="Cell">
        <title>Tracing the genetic footprints of vertebrate landing in non-teleost ray-finned fishes.</title>
        <authorList>
            <person name="Bi X."/>
            <person name="Wang K."/>
            <person name="Yang L."/>
            <person name="Pan H."/>
            <person name="Jiang H."/>
            <person name="Wei Q."/>
            <person name="Fang M."/>
            <person name="Yu H."/>
            <person name="Zhu C."/>
            <person name="Cai Y."/>
            <person name="He Y."/>
            <person name="Gan X."/>
            <person name="Zeng H."/>
            <person name="Yu D."/>
            <person name="Zhu Y."/>
            <person name="Jiang H."/>
            <person name="Qiu Q."/>
            <person name="Yang H."/>
            <person name="Zhang Y.E."/>
            <person name="Wang W."/>
            <person name="Zhu M."/>
            <person name="He S."/>
            <person name="Zhang G."/>
        </authorList>
    </citation>
    <scope>NUCLEOTIDE SEQUENCE</scope>
    <source>
        <strain evidence="2">Pddl_001</strain>
    </source>
</reference>